<feature type="transmembrane region" description="Helical" evidence="1">
    <location>
        <begin position="20"/>
        <end position="43"/>
    </location>
</feature>
<feature type="transmembrane region" description="Helical" evidence="1">
    <location>
        <begin position="91"/>
        <end position="114"/>
    </location>
</feature>
<dbReference type="EMBL" id="VYZN01000049">
    <property type="protein sequence ID" value="KAE9528136.1"/>
    <property type="molecule type" value="Genomic_DNA"/>
</dbReference>
<evidence type="ECO:0000313" key="3">
    <source>
        <dbReference type="Proteomes" id="UP000475862"/>
    </source>
</evidence>
<accession>A0A6G0T9K7</accession>
<gene>
    <name evidence="2" type="ORF">AGLY_012558</name>
</gene>
<dbReference type="AlphaFoldDB" id="A0A6G0T9K7"/>
<dbReference type="Proteomes" id="UP000475862">
    <property type="component" value="Unassembled WGS sequence"/>
</dbReference>
<keyword evidence="1" id="KW-0472">Membrane</keyword>
<sequence>MVYDVVAIRLANNINSTYLILPIFIKSTTLLIDFFFYLIRPALFIKKRLKVKIIEMFIRRQNSLILANIYIIVGIWASQTLYHYSLQRDTILLYCILLKTGIVPSKLGIFINLFHESGRCIVKKVHLQRHRCQKQYQPNDVSDLHDATVERTSIGVDSDFSNTNFKQFLFYMFTDPINTALHDECVLNHERTFLFQRDQIFRHIESLFEMFLIVCSGLCIGPLNDFLQPTVVIGKNHSTSPSRERSFAWFSIYLN</sequence>
<organism evidence="2 3">
    <name type="scientific">Aphis glycines</name>
    <name type="common">Soybean aphid</name>
    <dbReference type="NCBI Taxonomy" id="307491"/>
    <lineage>
        <taxon>Eukaryota</taxon>
        <taxon>Metazoa</taxon>
        <taxon>Ecdysozoa</taxon>
        <taxon>Arthropoda</taxon>
        <taxon>Hexapoda</taxon>
        <taxon>Insecta</taxon>
        <taxon>Pterygota</taxon>
        <taxon>Neoptera</taxon>
        <taxon>Paraneoptera</taxon>
        <taxon>Hemiptera</taxon>
        <taxon>Sternorrhyncha</taxon>
        <taxon>Aphidomorpha</taxon>
        <taxon>Aphidoidea</taxon>
        <taxon>Aphididae</taxon>
        <taxon>Aphidini</taxon>
        <taxon>Aphis</taxon>
        <taxon>Aphis</taxon>
    </lineage>
</organism>
<feature type="transmembrane region" description="Helical" evidence="1">
    <location>
        <begin position="64"/>
        <end position="85"/>
    </location>
</feature>
<comment type="caution">
    <text evidence="2">The sequence shown here is derived from an EMBL/GenBank/DDBJ whole genome shotgun (WGS) entry which is preliminary data.</text>
</comment>
<protein>
    <submittedName>
        <fullName evidence="2">Uncharacterized protein</fullName>
    </submittedName>
</protein>
<keyword evidence="3" id="KW-1185">Reference proteome</keyword>
<proteinExistence type="predicted"/>
<keyword evidence="1" id="KW-0812">Transmembrane</keyword>
<keyword evidence="1" id="KW-1133">Transmembrane helix</keyword>
<reference evidence="2 3" key="1">
    <citation type="submission" date="2019-08" db="EMBL/GenBank/DDBJ databases">
        <title>The genome of the soybean aphid Biotype 1, its phylome, world population structure and adaptation to the North American continent.</title>
        <authorList>
            <person name="Giordano R."/>
            <person name="Donthu R.K."/>
            <person name="Hernandez A.G."/>
            <person name="Wright C.L."/>
            <person name="Zimin A.V."/>
        </authorList>
    </citation>
    <scope>NUCLEOTIDE SEQUENCE [LARGE SCALE GENOMIC DNA]</scope>
    <source>
        <tissue evidence="2">Whole aphids</tissue>
    </source>
</reference>
<name>A0A6G0T9K7_APHGL</name>
<evidence type="ECO:0000313" key="2">
    <source>
        <dbReference type="EMBL" id="KAE9528136.1"/>
    </source>
</evidence>
<evidence type="ECO:0000256" key="1">
    <source>
        <dbReference type="SAM" id="Phobius"/>
    </source>
</evidence>